<geneLocation type="mitochondrion" evidence="7"/>
<dbReference type="EMBL" id="MT479166">
    <property type="protein sequence ID" value="QPF23658.1"/>
    <property type="molecule type" value="Genomic_DNA"/>
</dbReference>
<keyword evidence="3 7" id="KW-0689">Ribosomal protein</keyword>
<evidence type="ECO:0000256" key="1">
    <source>
        <dbReference type="ARBA" id="ARBA00004173"/>
    </source>
</evidence>
<accession>A0A7S8WV14</accession>
<dbReference type="GO" id="GO:0005739">
    <property type="term" value="C:mitochondrion"/>
    <property type="evidence" value="ECO:0007669"/>
    <property type="project" value="UniProtKB-SubCell"/>
</dbReference>
<dbReference type="GO" id="GO:0006412">
    <property type="term" value="P:translation"/>
    <property type="evidence" value="ECO:0007669"/>
    <property type="project" value="InterPro"/>
</dbReference>
<reference evidence="7" key="1">
    <citation type="journal article" name="Sci. Rep.">
        <title>Comparative mitochondrial genome analysis reveals intron dynamics and gene rearrangements in two Trametes species.</title>
        <authorList>
            <person name="Chen C."/>
            <person name="Li Q."/>
            <person name="Fu R."/>
            <person name="Wang J."/>
            <person name="Deng G."/>
            <person name="Chen X."/>
            <person name="Lu D."/>
        </authorList>
    </citation>
    <scope>NUCLEOTIDE SEQUENCE</scope>
</reference>
<comment type="subcellular location">
    <subcellularLocation>
        <location evidence="1">Mitochondrion</location>
    </subcellularLocation>
</comment>
<gene>
    <name evidence="7" type="primary">rps3</name>
</gene>
<name>A0A7S8WV14_TRACO</name>
<dbReference type="GeneID" id="63653042"/>
<keyword evidence="4 7" id="KW-0496">Mitochondrion</keyword>
<evidence type="ECO:0000256" key="2">
    <source>
        <dbReference type="ARBA" id="ARBA00010761"/>
    </source>
</evidence>
<protein>
    <recommendedName>
        <fullName evidence="6">Small ribosomal subunit protein uS3m</fullName>
    </recommendedName>
</protein>
<evidence type="ECO:0000256" key="3">
    <source>
        <dbReference type="ARBA" id="ARBA00022980"/>
    </source>
</evidence>
<dbReference type="AlphaFoldDB" id="A0A7S8WV14"/>
<evidence type="ECO:0000256" key="5">
    <source>
        <dbReference type="ARBA" id="ARBA00023274"/>
    </source>
</evidence>
<evidence type="ECO:0000313" key="7">
    <source>
        <dbReference type="EMBL" id="QPF23658.1"/>
    </source>
</evidence>
<evidence type="ECO:0000256" key="4">
    <source>
        <dbReference type="ARBA" id="ARBA00023128"/>
    </source>
</evidence>
<dbReference type="RefSeq" id="YP_010044417.1">
    <property type="nucleotide sequence ID" value="NC_054272.1"/>
</dbReference>
<organism evidence="7">
    <name type="scientific">Trametes coccinea</name>
    <name type="common">Orange bracket</name>
    <name type="synonym">Pycnoporus coccineus</name>
    <dbReference type="NCBI Taxonomy" id="158605"/>
    <lineage>
        <taxon>Eukaryota</taxon>
        <taxon>Fungi</taxon>
        <taxon>Dikarya</taxon>
        <taxon>Basidiomycota</taxon>
        <taxon>Agaricomycotina</taxon>
        <taxon>Agaricomycetes</taxon>
        <taxon>Polyporales</taxon>
        <taxon>Polyporaceae</taxon>
        <taxon>Trametes</taxon>
    </lineage>
</organism>
<dbReference type="GO" id="GO:0003735">
    <property type="term" value="F:structural constituent of ribosome"/>
    <property type="evidence" value="ECO:0007669"/>
    <property type="project" value="InterPro"/>
</dbReference>
<evidence type="ECO:0000256" key="6">
    <source>
        <dbReference type="ARBA" id="ARBA00035157"/>
    </source>
</evidence>
<dbReference type="GO" id="GO:1990904">
    <property type="term" value="C:ribonucleoprotein complex"/>
    <property type="evidence" value="ECO:0007669"/>
    <property type="project" value="UniProtKB-KW"/>
</dbReference>
<dbReference type="Pfam" id="PF05316">
    <property type="entry name" value="VAR1"/>
    <property type="match status" value="1"/>
</dbReference>
<comment type="similarity">
    <text evidence="2">Belongs to the universal ribosomal protein uS3 family.</text>
</comment>
<dbReference type="InterPro" id="IPR007980">
    <property type="entry name" value="Ribosomal_uS3m_fun"/>
</dbReference>
<proteinExistence type="inferred from homology"/>
<sequence>MKNIFPLNNLATCIVEIEENKKNKPSTGNRKGIRKSSFLDIGKYTRKFIKQSQSKESIILESKKLNTDVITSEIINTEEDTHKDIVSNKIIIDMTIPVPQSEPEPEKVKVEKEELKIKTEIQKYIKSFTTLDIELAQNKNTLYEFNSKSLNLKILNKNVYKILEYSFFEMSSLISTPNFYITPKNVVVNLFFFVINRKLAKKNFLNLNFNKLEGLSIKLSKYFKKPVQLELTQLYSVSNNSQILVNVLGKLGLSRRNSFSRIINKFLKYQSKKIFFRRNMNKFSKLTTLLTGVNIKLGGRLMKGKIVPRRTVKKIQHGSLARSKSNYITTARLTQKNKRGSFSFTVSIGHRFF</sequence>
<keyword evidence="5" id="KW-0687">Ribonucleoprotein</keyword>
<dbReference type="GO" id="GO:0005840">
    <property type="term" value="C:ribosome"/>
    <property type="evidence" value="ECO:0007669"/>
    <property type="project" value="UniProtKB-KW"/>
</dbReference>